<name>A0A9P4Y644_CRYP1</name>
<dbReference type="EMBL" id="MU032346">
    <property type="protein sequence ID" value="KAF3766785.1"/>
    <property type="molecule type" value="Genomic_DNA"/>
</dbReference>
<evidence type="ECO:0000256" key="1">
    <source>
        <dbReference type="SAM" id="Phobius"/>
    </source>
</evidence>
<comment type="caution">
    <text evidence="2">The sequence shown here is derived from an EMBL/GenBank/DDBJ whole genome shotgun (WGS) entry which is preliminary data.</text>
</comment>
<reference evidence="2" key="1">
    <citation type="journal article" date="2020" name="Phytopathology">
        <title>Genome sequence of the chestnut blight fungus Cryphonectria parasitica EP155: A fundamental resource for an archetypical invasive plant pathogen.</title>
        <authorList>
            <person name="Crouch J.A."/>
            <person name="Dawe A."/>
            <person name="Aerts A."/>
            <person name="Barry K."/>
            <person name="Churchill A.C.L."/>
            <person name="Grimwood J."/>
            <person name="Hillman B."/>
            <person name="Milgroom M.G."/>
            <person name="Pangilinan J."/>
            <person name="Smith M."/>
            <person name="Salamov A."/>
            <person name="Schmutz J."/>
            <person name="Yadav J."/>
            <person name="Grigoriev I.V."/>
            <person name="Nuss D."/>
        </authorList>
    </citation>
    <scope>NUCLEOTIDE SEQUENCE</scope>
    <source>
        <strain evidence="2">EP155</strain>
    </source>
</reference>
<keyword evidence="1" id="KW-0472">Membrane</keyword>
<evidence type="ECO:0000313" key="3">
    <source>
        <dbReference type="Proteomes" id="UP000803844"/>
    </source>
</evidence>
<organism evidence="2 3">
    <name type="scientific">Cryphonectria parasitica (strain ATCC 38755 / EP155)</name>
    <dbReference type="NCBI Taxonomy" id="660469"/>
    <lineage>
        <taxon>Eukaryota</taxon>
        <taxon>Fungi</taxon>
        <taxon>Dikarya</taxon>
        <taxon>Ascomycota</taxon>
        <taxon>Pezizomycotina</taxon>
        <taxon>Sordariomycetes</taxon>
        <taxon>Sordariomycetidae</taxon>
        <taxon>Diaporthales</taxon>
        <taxon>Cryphonectriaceae</taxon>
        <taxon>Cryphonectria-Endothia species complex</taxon>
        <taxon>Cryphonectria</taxon>
    </lineage>
</organism>
<keyword evidence="1" id="KW-0812">Transmembrane</keyword>
<dbReference type="AlphaFoldDB" id="A0A9P4Y644"/>
<accession>A0A9P4Y644</accession>
<dbReference type="GeneID" id="63840277"/>
<dbReference type="Proteomes" id="UP000803844">
    <property type="component" value="Unassembled WGS sequence"/>
</dbReference>
<dbReference type="RefSeq" id="XP_040777746.1">
    <property type="nucleotide sequence ID" value="XM_040923148.1"/>
</dbReference>
<keyword evidence="1" id="KW-1133">Transmembrane helix</keyword>
<evidence type="ECO:0000313" key="2">
    <source>
        <dbReference type="EMBL" id="KAF3766785.1"/>
    </source>
</evidence>
<keyword evidence="3" id="KW-1185">Reference proteome</keyword>
<gene>
    <name evidence="2" type="ORF">M406DRAFT_355361</name>
</gene>
<sequence>MHTRARHAPDDLSTKKQGRAVFRPHRRRARSALVRHTAILLGHPLLPCVFCAFVFPGSEASTQGIMPKPASTVSIA</sequence>
<protein>
    <submittedName>
        <fullName evidence="2">Uncharacterized protein</fullName>
    </submittedName>
</protein>
<feature type="transmembrane region" description="Helical" evidence="1">
    <location>
        <begin position="33"/>
        <end position="55"/>
    </location>
</feature>
<proteinExistence type="predicted"/>